<dbReference type="InterPro" id="IPR045445">
    <property type="entry name" value="DUF6502"/>
</dbReference>
<reference evidence="1 2" key="1">
    <citation type="submission" date="2018-04" db="EMBL/GenBank/DDBJ databases">
        <title>Genomic Encyclopedia of Archaeal and Bacterial Type Strains, Phase II (KMG-II): from individual species to whole genera.</title>
        <authorList>
            <person name="Goeker M."/>
        </authorList>
    </citation>
    <scope>NUCLEOTIDE SEQUENCE [LARGE SCALE GENOMIC DNA]</scope>
    <source>
        <strain evidence="1 2">DSM 5822</strain>
    </source>
</reference>
<organism evidence="1 2">
    <name type="scientific">Agitococcus lubricus</name>
    <dbReference type="NCBI Taxonomy" id="1077255"/>
    <lineage>
        <taxon>Bacteria</taxon>
        <taxon>Pseudomonadati</taxon>
        <taxon>Pseudomonadota</taxon>
        <taxon>Gammaproteobacteria</taxon>
        <taxon>Moraxellales</taxon>
        <taxon>Moraxellaceae</taxon>
        <taxon>Agitococcus</taxon>
    </lineage>
</organism>
<dbReference type="OrthoDB" id="9769193at2"/>
<protein>
    <submittedName>
        <fullName evidence="1">Uncharacterized protein</fullName>
    </submittedName>
</protein>
<evidence type="ECO:0000313" key="2">
    <source>
        <dbReference type="Proteomes" id="UP000244223"/>
    </source>
</evidence>
<dbReference type="EMBL" id="QAON01000004">
    <property type="protein sequence ID" value="PTQ90005.1"/>
    <property type="molecule type" value="Genomic_DNA"/>
</dbReference>
<evidence type="ECO:0000313" key="1">
    <source>
        <dbReference type="EMBL" id="PTQ90005.1"/>
    </source>
</evidence>
<dbReference type="AlphaFoldDB" id="A0A2T5J0U2"/>
<dbReference type="Pfam" id="PF20112">
    <property type="entry name" value="DUF6502"/>
    <property type="match status" value="1"/>
</dbReference>
<accession>A0A2T5J0U2</accession>
<comment type="caution">
    <text evidence="1">The sequence shown here is derived from an EMBL/GenBank/DDBJ whole genome shotgun (WGS) entry which is preliminary data.</text>
</comment>
<proteinExistence type="predicted"/>
<keyword evidence="2" id="KW-1185">Reference proteome</keyword>
<dbReference type="RefSeq" id="WP_107865010.1">
    <property type="nucleotide sequence ID" value="NZ_QAON01000004.1"/>
</dbReference>
<name>A0A2T5J0U2_9GAMM</name>
<dbReference type="Proteomes" id="UP000244223">
    <property type="component" value="Unassembled WGS sequence"/>
</dbReference>
<gene>
    <name evidence="1" type="ORF">C8N29_10443</name>
</gene>
<sequence>MKAKHSLLVLDTVLSIMQRLVAWLIRHGITYVEFAQALKKVFLQQALLEAERLGSKKTDSALSLLSGLQRRDVQLVRTALEEQPIAAITRSTVPAEVIGKWLANQDIYPDALVFMSDNPEVMSFEKLVLSVSKDKHPRSILNELIRIKVVEWDEVQDTICLQHKAFLPDQASEQLYQLFARILNDHLAASTYNLETAGREKFLDQAVFADGLAPESIAILEQYSRKKWQAFMQEMLTFADILCEADKVKSNADQRFTVAMFNYAERQNMPVDVIPPAPTRD</sequence>